<keyword evidence="8 12" id="KW-0798">TonB box</keyword>
<dbReference type="SUPFAM" id="SSF56935">
    <property type="entry name" value="Porins"/>
    <property type="match status" value="1"/>
</dbReference>
<keyword evidence="16" id="KW-1185">Reference proteome</keyword>
<dbReference type="PANTHER" id="PTHR32552">
    <property type="entry name" value="FERRICHROME IRON RECEPTOR-RELATED"/>
    <property type="match status" value="1"/>
</dbReference>
<keyword evidence="10 11" id="KW-0998">Cell outer membrane</keyword>
<dbReference type="Gene3D" id="2.40.170.20">
    <property type="entry name" value="TonB-dependent receptor, beta-barrel domain"/>
    <property type="match status" value="1"/>
</dbReference>
<evidence type="ECO:0000256" key="3">
    <source>
        <dbReference type="ARBA" id="ARBA00022452"/>
    </source>
</evidence>
<comment type="caution">
    <text evidence="15">The sequence shown here is derived from an EMBL/GenBank/DDBJ whole genome shotgun (WGS) entry which is preliminary data.</text>
</comment>
<evidence type="ECO:0000256" key="9">
    <source>
        <dbReference type="ARBA" id="ARBA00023136"/>
    </source>
</evidence>
<keyword evidence="15" id="KW-0675">Receptor</keyword>
<dbReference type="InterPro" id="IPR012910">
    <property type="entry name" value="Plug_dom"/>
</dbReference>
<reference evidence="15 16" key="1">
    <citation type="submission" date="2023-07" db="EMBL/GenBank/DDBJ databases">
        <title>Sorghum-associated microbial communities from plants grown in Nebraska, USA.</title>
        <authorList>
            <person name="Schachtman D."/>
        </authorList>
    </citation>
    <scope>NUCLEOTIDE SEQUENCE [LARGE SCALE GENOMIC DNA]</scope>
    <source>
        <strain evidence="15 16">BE190</strain>
    </source>
</reference>
<keyword evidence="4" id="KW-0410">Iron transport</keyword>
<evidence type="ECO:0000256" key="1">
    <source>
        <dbReference type="ARBA" id="ARBA00004571"/>
    </source>
</evidence>
<comment type="subcellular location">
    <subcellularLocation>
        <location evidence="1 11">Cell outer membrane</location>
        <topology evidence="1 11">Multi-pass membrane protein</topology>
    </subcellularLocation>
</comment>
<dbReference type="InterPro" id="IPR036942">
    <property type="entry name" value="Beta-barrel_TonB_sf"/>
</dbReference>
<feature type="domain" description="TonB-dependent receptor plug" evidence="14">
    <location>
        <begin position="50"/>
        <end position="158"/>
    </location>
</feature>
<evidence type="ECO:0000256" key="4">
    <source>
        <dbReference type="ARBA" id="ARBA00022496"/>
    </source>
</evidence>
<evidence type="ECO:0000259" key="14">
    <source>
        <dbReference type="Pfam" id="PF07715"/>
    </source>
</evidence>
<dbReference type="RefSeq" id="WP_310072392.1">
    <property type="nucleotide sequence ID" value="NZ_JAVDVX010000003.1"/>
</dbReference>
<organism evidence="15 16">
    <name type="scientific">Cellvibrio fibrivorans</name>
    <dbReference type="NCBI Taxonomy" id="126350"/>
    <lineage>
        <taxon>Bacteria</taxon>
        <taxon>Pseudomonadati</taxon>
        <taxon>Pseudomonadota</taxon>
        <taxon>Gammaproteobacteria</taxon>
        <taxon>Cellvibrionales</taxon>
        <taxon>Cellvibrionaceae</taxon>
        <taxon>Cellvibrio</taxon>
    </lineage>
</organism>
<dbReference type="EMBL" id="JAVDVX010000003">
    <property type="protein sequence ID" value="MDR7090232.1"/>
    <property type="molecule type" value="Genomic_DNA"/>
</dbReference>
<evidence type="ECO:0000256" key="2">
    <source>
        <dbReference type="ARBA" id="ARBA00022448"/>
    </source>
</evidence>
<keyword evidence="5 11" id="KW-0812">Transmembrane</keyword>
<dbReference type="Pfam" id="PF00593">
    <property type="entry name" value="TonB_dep_Rec_b-barrel"/>
    <property type="match status" value="1"/>
</dbReference>
<dbReference type="InterPro" id="IPR000531">
    <property type="entry name" value="Beta-barrel_TonB"/>
</dbReference>
<evidence type="ECO:0000256" key="10">
    <source>
        <dbReference type="ARBA" id="ARBA00023237"/>
    </source>
</evidence>
<comment type="similarity">
    <text evidence="11 12">Belongs to the TonB-dependent receptor family.</text>
</comment>
<evidence type="ECO:0000256" key="12">
    <source>
        <dbReference type="RuleBase" id="RU003357"/>
    </source>
</evidence>
<dbReference type="PROSITE" id="PS52016">
    <property type="entry name" value="TONB_DEPENDENT_REC_3"/>
    <property type="match status" value="1"/>
</dbReference>
<evidence type="ECO:0000256" key="5">
    <source>
        <dbReference type="ARBA" id="ARBA00022692"/>
    </source>
</evidence>
<evidence type="ECO:0000256" key="7">
    <source>
        <dbReference type="ARBA" id="ARBA00023065"/>
    </source>
</evidence>
<evidence type="ECO:0000313" key="15">
    <source>
        <dbReference type="EMBL" id="MDR7090232.1"/>
    </source>
</evidence>
<protein>
    <submittedName>
        <fullName evidence="15">Iron complex outermembrane receptor protein</fullName>
    </submittedName>
</protein>
<keyword evidence="2 11" id="KW-0813">Transport</keyword>
<accession>A0ABU1UYQ4</accession>
<evidence type="ECO:0000256" key="8">
    <source>
        <dbReference type="ARBA" id="ARBA00023077"/>
    </source>
</evidence>
<evidence type="ECO:0000259" key="13">
    <source>
        <dbReference type="Pfam" id="PF00593"/>
    </source>
</evidence>
<name>A0ABU1UYQ4_9GAMM</name>
<dbReference type="InterPro" id="IPR039426">
    <property type="entry name" value="TonB-dep_rcpt-like"/>
</dbReference>
<evidence type="ECO:0000313" key="16">
    <source>
        <dbReference type="Proteomes" id="UP001253595"/>
    </source>
</evidence>
<gene>
    <name evidence="15" type="ORF">J2X05_002254</name>
</gene>
<keyword evidence="6" id="KW-0408">Iron</keyword>
<feature type="domain" description="TonB-dependent receptor-like beta-barrel" evidence="13">
    <location>
        <begin position="241"/>
        <end position="681"/>
    </location>
</feature>
<keyword evidence="7" id="KW-0406">Ion transport</keyword>
<dbReference type="PANTHER" id="PTHR32552:SF81">
    <property type="entry name" value="TONB-DEPENDENT OUTER MEMBRANE RECEPTOR"/>
    <property type="match status" value="1"/>
</dbReference>
<proteinExistence type="inferred from homology"/>
<keyword evidence="9 11" id="KW-0472">Membrane</keyword>
<dbReference type="Proteomes" id="UP001253595">
    <property type="component" value="Unassembled WGS sequence"/>
</dbReference>
<dbReference type="Pfam" id="PF07715">
    <property type="entry name" value="Plug"/>
    <property type="match status" value="1"/>
</dbReference>
<evidence type="ECO:0000256" key="6">
    <source>
        <dbReference type="ARBA" id="ARBA00023004"/>
    </source>
</evidence>
<keyword evidence="3 11" id="KW-1134">Transmembrane beta strand</keyword>
<evidence type="ECO:0000256" key="11">
    <source>
        <dbReference type="PROSITE-ProRule" id="PRU01360"/>
    </source>
</evidence>
<sequence>MSKKIQPPHFFCLTSLVVGATYGSFAWSQNAKSPALEEVIVTAQMRDESVQSIPVAIGAYDKKFIDKVGASSLTDMESAIPNINFGRGDRNTRGEIAIRGVGDYSRNIGTNARVAVYIDGVLTGRSSSFDQSLLDVAHLEVLRGPQGTLAGTNALAGAINIVTQKPEDHFSAGLLTNIGNYNLQSLTGKINLPLTAELFASLLVGTTQQDGYIDNIALQRDLQGVNRDVAKLKFRYVGVENLLLDIGFDYLKDDDKSTNAEALANGGFNGFTLAPEPFVVAHNADEFEQRELKGATVEASYETPGAFRWTSISGIRSNEFTELSEEDYSPFDVAVSIFDEKSDQVSQELRLASPKGEKFDYVIGAYFLEQDISTQRSAITGALFRPAPNASIQTPASAEVQSTSLFMHGNYQLDSRWSLTGGLRYVHETKNIDYSTVDNIGSFIDVDHLRDQKTFDEPLPKFGINLQVTPDVLFYTSVGRGYKSGGWNADFITTLEHFQFEPEYAINYELGAKSAFLDKRVTANFAGFITKFDDFQVFQFVPTQSAGAVLSLTNAGKVTTQGVELDITALVTDSLSVSFNTAFTQARFDEFKNGGGLGVNYDNNHLPYAPEHTYFVAIDYSRPLFRQAEVYGHIDYGYTGDYFSNPNNTQDNAIPKYFSANARVGLNIDSHWDISLWMKNITDETNLRQRSVSFLGVPRGLYNPPRSYGLAINYTID</sequence>